<dbReference type="GO" id="GO:0060271">
    <property type="term" value="P:cilium assembly"/>
    <property type="evidence" value="ECO:0007669"/>
    <property type="project" value="TreeGrafter"/>
</dbReference>
<evidence type="ECO:0000259" key="5">
    <source>
        <dbReference type="Pfam" id="PF05351"/>
    </source>
</evidence>
<keyword evidence="2" id="KW-0813">Transport</keyword>
<dbReference type="Proteomes" id="UP000051952">
    <property type="component" value="Unassembled WGS sequence"/>
</dbReference>
<dbReference type="InterPro" id="IPR051519">
    <property type="entry name" value="PDE6D_unc-119_myristoyl-bd"/>
</dbReference>
<dbReference type="AlphaFoldDB" id="A0A0S4IN63"/>
<accession>A0A0S4IN63</accession>
<dbReference type="VEuPathDB" id="TriTrypDB:BSAL_55665"/>
<dbReference type="PANTHER" id="PTHR12951">
    <property type="entry name" value="RETINAL PROTEIN 4"/>
    <property type="match status" value="1"/>
</dbReference>
<dbReference type="GO" id="GO:0042953">
    <property type="term" value="P:lipoprotein transport"/>
    <property type="evidence" value="ECO:0007669"/>
    <property type="project" value="TreeGrafter"/>
</dbReference>
<dbReference type="OrthoDB" id="10248777at2759"/>
<evidence type="ECO:0000256" key="4">
    <source>
        <dbReference type="ARBA" id="ARBA00023121"/>
    </source>
</evidence>
<keyword evidence="3" id="KW-0653">Protein transport</keyword>
<dbReference type="FunFam" id="2.70.50.40:FF:000003">
    <property type="entry name" value="UNC119 homologue, putative"/>
    <property type="match status" value="1"/>
</dbReference>
<dbReference type="InterPro" id="IPR008015">
    <property type="entry name" value="PDED_dom"/>
</dbReference>
<evidence type="ECO:0000256" key="1">
    <source>
        <dbReference type="ARBA" id="ARBA00008102"/>
    </source>
</evidence>
<protein>
    <submittedName>
        <fullName evidence="6">GMP phosphodiesterase, delta subunit, putative</fullName>
    </submittedName>
</protein>
<evidence type="ECO:0000313" key="6">
    <source>
        <dbReference type="EMBL" id="CUE74245.1"/>
    </source>
</evidence>
<dbReference type="GO" id="GO:0008289">
    <property type="term" value="F:lipid binding"/>
    <property type="evidence" value="ECO:0007669"/>
    <property type="project" value="UniProtKB-KW"/>
</dbReference>
<comment type="similarity">
    <text evidence="1">Belongs to the PDE6D/unc-119 family.</text>
</comment>
<name>A0A0S4IN63_BODSA</name>
<proteinExistence type="inferred from homology"/>
<sequence>MSLDKPSISPEEALQFTQPTEGFLCSLAANTYGIEFFKFTIRDMDSNRVLFDIERERDELPAPGSLSPEMEVACRSIRYQFPPSFLRHRTVGAKLVFGVGPQPVPNFRMIERHYFRNVLVKSFDFAFGFCIPNSTNSWEAIYDMPVLSPEWEAAIIQNPFETRSDSFYFVNGLLVMHNKAEYAYCAPEPHDVALQQQQYAAQQYAQQQQEQQYQ</sequence>
<dbReference type="SUPFAM" id="SSF81296">
    <property type="entry name" value="E set domains"/>
    <property type="match status" value="1"/>
</dbReference>
<feature type="domain" description="GMP phosphodiesterase delta subunit" evidence="5">
    <location>
        <begin position="29"/>
        <end position="184"/>
    </location>
</feature>
<dbReference type="InterPro" id="IPR014756">
    <property type="entry name" value="Ig_E-set"/>
</dbReference>
<dbReference type="GO" id="GO:0005929">
    <property type="term" value="C:cilium"/>
    <property type="evidence" value="ECO:0007669"/>
    <property type="project" value="TreeGrafter"/>
</dbReference>
<evidence type="ECO:0000256" key="3">
    <source>
        <dbReference type="ARBA" id="ARBA00022927"/>
    </source>
</evidence>
<keyword evidence="7" id="KW-1185">Reference proteome</keyword>
<keyword evidence="4" id="KW-0446">Lipid-binding</keyword>
<dbReference type="OMA" id="CLVMHNK"/>
<dbReference type="Gene3D" id="2.70.50.40">
    <property type="entry name" value="GMP phosphodiesterase, delta subunit"/>
    <property type="match status" value="1"/>
</dbReference>
<evidence type="ECO:0000313" key="7">
    <source>
        <dbReference type="Proteomes" id="UP000051952"/>
    </source>
</evidence>
<dbReference type="EMBL" id="CYKH01000162">
    <property type="protein sequence ID" value="CUE74245.1"/>
    <property type="molecule type" value="Genomic_DNA"/>
</dbReference>
<reference evidence="7" key="1">
    <citation type="submission" date="2015-09" db="EMBL/GenBank/DDBJ databases">
        <authorList>
            <consortium name="Pathogen Informatics"/>
        </authorList>
    </citation>
    <scope>NUCLEOTIDE SEQUENCE [LARGE SCALE GENOMIC DNA]</scope>
    <source>
        <strain evidence="7">Lake Konstanz</strain>
    </source>
</reference>
<dbReference type="InterPro" id="IPR037036">
    <property type="entry name" value="PDED_dom_sf"/>
</dbReference>
<gene>
    <name evidence="6" type="ORF">BSAL_55665</name>
</gene>
<evidence type="ECO:0000256" key="2">
    <source>
        <dbReference type="ARBA" id="ARBA00022448"/>
    </source>
</evidence>
<dbReference type="PANTHER" id="PTHR12951:SF1">
    <property type="entry name" value="PROTEIN UNC-119 HOMOLOG"/>
    <property type="match status" value="1"/>
</dbReference>
<dbReference type="Pfam" id="PF05351">
    <property type="entry name" value="GMP_PDE_delta"/>
    <property type="match status" value="1"/>
</dbReference>
<organism evidence="6 7">
    <name type="scientific">Bodo saltans</name>
    <name type="common">Flagellated protozoan</name>
    <dbReference type="NCBI Taxonomy" id="75058"/>
    <lineage>
        <taxon>Eukaryota</taxon>
        <taxon>Discoba</taxon>
        <taxon>Euglenozoa</taxon>
        <taxon>Kinetoplastea</taxon>
        <taxon>Metakinetoplastina</taxon>
        <taxon>Eubodonida</taxon>
        <taxon>Bodonidae</taxon>
        <taxon>Bodo</taxon>
    </lineage>
</organism>